<dbReference type="Proteomes" id="UP001501079">
    <property type="component" value="Unassembled WGS sequence"/>
</dbReference>
<evidence type="ECO:0000256" key="1">
    <source>
        <dbReference type="SAM" id="MobiDB-lite"/>
    </source>
</evidence>
<sequence>MAKGLSVSVVSDTREFVTGIQSGVIKPLENVEQSLEQVQREGDRAGKQLEQSFSDARTKVGDFKRDQSELGKVLADGSAQTKFSRNTKRATDSASDDFRQLERDAKKSLGNIGDAGQHTLGRGGVASEATEEFKNEARQNFGETVSSFSGSMDDIRQLGQDTLGGLAASFTGPLGIAVGAGGVALGLLGGFYQAWQQKQQETNEANLQSVNDMYEDMLESGNKFLSADFLQQAVNDVIEDQKKYAQAQQISKDASVNLSTAVRALAGDQEALDEVQGRINQKLDDSSSRLADNSGKIGDFGLQAARTHDKLQADADALSQVSNNLNDASAKAQVSKKALDDLGNSSTGAANKLNALPSSKSVKITADTSALDLALANVKANLARLASGSTTVKMDGVFVANGRKIK</sequence>
<evidence type="ECO:0000313" key="3">
    <source>
        <dbReference type="Proteomes" id="UP001501079"/>
    </source>
</evidence>
<reference evidence="3" key="1">
    <citation type="journal article" date="2019" name="Int. J. Syst. Evol. Microbiol.">
        <title>The Global Catalogue of Microorganisms (GCM) 10K type strain sequencing project: providing services to taxonomists for standard genome sequencing and annotation.</title>
        <authorList>
            <consortium name="The Broad Institute Genomics Platform"/>
            <consortium name="The Broad Institute Genome Sequencing Center for Infectious Disease"/>
            <person name="Wu L."/>
            <person name="Ma J."/>
        </authorList>
    </citation>
    <scope>NUCLEOTIDE SEQUENCE [LARGE SCALE GENOMIC DNA]</scope>
    <source>
        <strain evidence="3">JCM 17591</strain>
    </source>
</reference>
<keyword evidence="3" id="KW-1185">Reference proteome</keyword>
<proteinExistence type="predicted"/>
<organism evidence="2 3">
    <name type="scientific">Gryllotalpicola koreensis</name>
    <dbReference type="NCBI Taxonomy" id="993086"/>
    <lineage>
        <taxon>Bacteria</taxon>
        <taxon>Bacillati</taxon>
        <taxon>Actinomycetota</taxon>
        <taxon>Actinomycetes</taxon>
        <taxon>Micrococcales</taxon>
        <taxon>Microbacteriaceae</taxon>
        <taxon>Gryllotalpicola</taxon>
    </lineage>
</organism>
<feature type="compositionally biased region" description="Basic and acidic residues" evidence="1">
    <location>
        <begin position="38"/>
        <end position="47"/>
    </location>
</feature>
<comment type="caution">
    <text evidence="2">The sequence shown here is derived from an EMBL/GenBank/DDBJ whole genome shotgun (WGS) entry which is preliminary data.</text>
</comment>
<evidence type="ECO:0008006" key="4">
    <source>
        <dbReference type="Google" id="ProtNLM"/>
    </source>
</evidence>
<evidence type="ECO:0000313" key="2">
    <source>
        <dbReference type="EMBL" id="GAA4170795.1"/>
    </source>
</evidence>
<dbReference type="RefSeq" id="WP_344752104.1">
    <property type="nucleotide sequence ID" value="NZ_BAABBW010000001.1"/>
</dbReference>
<protein>
    <recommendedName>
        <fullName evidence="4">Phage tail tape measure protein</fullName>
    </recommendedName>
</protein>
<gene>
    <name evidence="2" type="ORF">GCM10022287_09270</name>
</gene>
<dbReference type="EMBL" id="BAABBW010000001">
    <property type="protein sequence ID" value="GAA4170795.1"/>
    <property type="molecule type" value="Genomic_DNA"/>
</dbReference>
<name>A0ABP7ZUL1_9MICO</name>
<accession>A0ABP7ZUL1</accession>
<feature type="region of interest" description="Disordered" evidence="1">
    <location>
        <begin position="36"/>
        <end position="58"/>
    </location>
</feature>